<protein>
    <submittedName>
        <fullName evidence="1">Uncharacterized protein</fullName>
    </submittedName>
</protein>
<feature type="non-terminal residue" evidence="1">
    <location>
        <position position="54"/>
    </location>
</feature>
<dbReference type="AlphaFoldDB" id="X1ET60"/>
<comment type="caution">
    <text evidence="1">The sequence shown here is derived from an EMBL/GenBank/DDBJ whole genome shotgun (WGS) entry which is preliminary data.</text>
</comment>
<sequence>MKDKFQSNPLKEFRTFINNSMNKIKESKCKNENIDISYNNIFGLNIYIDGINIA</sequence>
<evidence type="ECO:0000313" key="1">
    <source>
        <dbReference type="EMBL" id="GAH35777.1"/>
    </source>
</evidence>
<name>X1ET60_9ZZZZ</name>
<organism evidence="1">
    <name type="scientific">marine sediment metagenome</name>
    <dbReference type="NCBI Taxonomy" id="412755"/>
    <lineage>
        <taxon>unclassified sequences</taxon>
        <taxon>metagenomes</taxon>
        <taxon>ecological metagenomes</taxon>
    </lineage>
</organism>
<reference evidence="1" key="1">
    <citation type="journal article" date="2014" name="Front. Microbiol.">
        <title>High frequency of phylogenetically diverse reductive dehalogenase-homologous genes in deep subseafloor sedimentary metagenomes.</title>
        <authorList>
            <person name="Kawai M."/>
            <person name="Futagami T."/>
            <person name="Toyoda A."/>
            <person name="Takaki Y."/>
            <person name="Nishi S."/>
            <person name="Hori S."/>
            <person name="Arai W."/>
            <person name="Tsubouchi T."/>
            <person name="Morono Y."/>
            <person name="Uchiyama I."/>
            <person name="Ito T."/>
            <person name="Fujiyama A."/>
            <person name="Inagaki F."/>
            <person name="Takami H."/>
        </authorList>
    </citation>
    <scope>NUCLEOTIDE SEQUENCE</scope>
    <source>
        <strain evidence="1">Expedition CK06-06</strain>
    </source>
</reference>
<gene>
    <name evidence="1" type="ORF">S03H2_20275</name>
</gene>
<accession>X1ET60</accession>
<dbReference type="EMBL" id="BARU01010668">
    <property type="protein sequence ID" value="GAH35777.1"/>
    <property type="molecule type" value="Genomic_DNA"/>
</dbReference>
<proteinExistence type="predicted"/>